<dbReference type="InterPro" id="IPR007848">
    <property type="entry name" value="Small_mtfrase_dom"/>
</dbReference>
<keyword evidence="3" id="KW-1185">Reference proteome</keyword>
<dbReference type="PANTHER" id="PTHR47739">
    <property type="entry name" value="TRNA1(VAL) (ADENINE(37)-N6)-METHYLTRANSFERASE"/>
    <property type="match status" value="1"/>
</dbReference>
<dbReference type="PROSITE" id="PS00092">
    <property type="entry name" value="N6_MTASE"/>
    <property type="match status" value="1"/>
</dbReference>
<proteinExistence type="predicted"/>
<name>A0ABR7EAL5_9FIRM</name>
<comment type="caution">
    <text evidence="2">The sequence shown here is derived from an EMBL/GenBank/DDBJ whole genome shotgun (WGS) entry which is preliminary data.</text>
</comment>
<accession>A0ABR7EAL5</accession>
<reference evidence="2 3" key="1">
    <citation type="submission" date="2020-08" db="EMBL/GenBank/DDBJ databases">
        <title>Genome public.</title>
        <authorList>
            <person name="Liu C."/>
            <person name="Sun Q."/>
        </authorList>
    </citation>
    <scope>NUCLEOTIDE SEQUENCE [LARGE SCALE GENOMIC DNA]</scope>
    <source>
        <strain evidence="2 3">NSJ-35</strain>
    </source>
</reference>
<dbReference type="InterPro" id="IPR050210">
    <property type="entry name" value="tRNA_Adenine-N(6)_MTase"/>
</dbReference>
<dbReference type="PANTHER" id="PTHR47739:SF1">
    <property type="entry name" value="TRNA1(VAL) (ADENINE(37)-N6)-METHYLTRANSFERASE"/>
    <property type="match status" value="1"/>
</dbReference>
<organism evidence="2 3">
    <name type="scientific">Christensenella tenuis</name>
    <dbReference type="NCBI Taxonomy" id="2763033"/>
    <lineage>
        <taxon>Bacteria</taxon>
        <taxon>Bacillati</taxon>
        <taxon>Bacillota</taxon>
        <taxon>Clostridia</taxon>
        <taxon>Christensenellales</taxon>
        <taxon>Christensenellaceae</taxon>
        <taxon>Christensenella</taxon>
    </lineage>
</organism>
<dbReference type="EMBL" id="JACOON010000001">
    <property type="protein sequence ID" value="MBC5646801.1"/>
    <property type="molecule type" value="Genomic_DNA"/>
</dbReference>
<gene>
    <name evidence="2" type="ORF">H8S18_00375</name>
</gene>
<dbReference type="SUPFAM" id="SSF53335">
    <property type="entry name" value="S-adenosyl-L-methionine-dependent methyltransferases"/>
    <property type="match status" value="1"/>
</dbReference>
<evidence type="ECO:0000259" key="1">
    <source>
        <dbReference type="Pfam" id="PF05175"/>
    </source>
</evidence>
<dbReference type="CDD" id="cd02440">
    <property type="entry name" value="AdoMet_MTases"/>
    <property type="match status" value="1"/>
</dbReference>
<dbReference type="Gene3D" id="3.40.50.150">
    <property type="entry name" value="Vaccinia Virus protein VP39"/>
    <property type="match status" value="1"/>
</dbReference>
<feature type="domain" description="Methyltransferase small" evidence="1">
    <location>
        <begin position="29"/>
        <end position="167"/>
    </location>
</feature>
<evidence type="ECO:0000313" key="3">
    <source>
        <dbReference type="Proteomes" id="UP000606889"/>
    </source>
</evidence>
<dbReference type="Pfam" id="PF05175">
    <property type="entry name" value="MTS"/>
    <property type="match status" value="1"/>
</dbReference>
<dbReference type="Proteomes" id="UP000606889">
    <property type="component" value="Unassembled WGS sequence"/>
</dbReference>
<evidence type="ECO:0000313" key="2">
    <source>
        <dbReference type="EMBL" id="MBC5646801.1"/>
    </source>
</evidence>
<dbReference type="InterPro" id="IPR002052">
    <property type="entry name" value="DNA_methylase_N6_adenine_CS"/>
</dbReference>
<dbReference type="InterPro" id="IPR029063">
    <property type="entry name" value="SAM-dependent_MTases_sf"/>
</dbReference>
<protein>
    <submittedName>
        <fullName evidence="2">tRNA1(Val) (Adenine(37)-N6)-methyltransferase</fullName>
    </submittedName>
</protein>
<sequence>MERIDDLQLKGLSILQDTDLFCFGTDAVLLADFVRLKKNARVADLGTGTGILPLLLYGRREDIFVQALELQENLCCLARRSIEMNGLSQQIEIIHGDIKDARKLLSGEFDAVVSNPPYDKECAGVGSRDKSHRLARFEIAVTFSELCASARALLRSGGRFFLIHRATRSAELFTVLRENRLEPKEVRFIHSFVRKPAAQVLISAVKDGNEGVTVHPPLIIYHDDRSETEEVRKIYHRDGILE</sequence>
<dbReference type="RefSeq" id="WP_186856343.1">
    <property type="nucleotide sequence ID" value="NZ_JACOON010000001.1"/>
</dbReference>